<dbReference type="InterPro" id="IPR004360">
    <property type="entry name" value="Glyas_Fos-R_dOase_dom"/>
</dbReference>
<dbReference type="InterPro" id="IPR037523">
    <property type="entry name" value="VOC_core"/>
</dbReference>
<keyword evidence="7 8" id="KW-0408">Iron</keyword>
<protein>
    <submittedName>
        <fullName evidence="10">2,3-dihydroxy-p-cumate/2,3-dihydroxybenzoate 3,4-dioxygenase</fullName>
        <ecNumber evidence="10">1.13.11.-</ecNumber>
        <ecNumber evidence="10">1.13.11.14</ecNumber>
    </submittedName>
</protein>
<dbReference type="InterPro" id="IPR029068">
    <property type="entry name" value="Glyas_Bleomycin-R_OHBP_Dase"/>
</dbReference>
<dbReference type="EMBL" id="JAAOZC010000006">
    <property type="protein sequence ID" value="NIJ08749.1"/>
    <property type="molecule type" value="Genomic_DNA"/>
</dbReference>
<accession>A0ABX0TX62</accession>
<dbReference type="InterPro" id="IPR050383">
    <property type="entry name" value="GlyoxalaseI/FosfomycinResist"/>
</dbReference>
<dbReference type="RefSeq" id="WP_167073711.1">
    <property type="nucleotide sequence ID" value="NZ_JAAOZC010000006.1"/>
</dbReference>
<evidence type="ECO:0000256" key="8">
    <source>
        <dbReference type="RuleBase" id="RU000683"/>
    </source>
</evidence>
<keyword evidence="11" id="KW-1185">Reference proteome</keyword>
<dbReference type="Proteomes" id="UP000727456">
    <property type="component" value="Unassembled WGS sequence"/>
</dbReference>
<organism evidence="10 11">
    <name type="scientific">Sphingomonas vulcanisoli</name>
    <dbReference type="NCBI Taxonomy" id="1658060"/>
    <lineage>
        <taxon>Bacteria</taxon>
        <taxon>Pseudomonadati</taxon>
        <taxon>Pseudomonadota</taxon>
        <taxon>Alphaproteobacteria</taxon>
        <taxon>Sphingomonadales</taxon>
        <taxon>Sphingomonadaceae</taxon>
        <taxon>Sphingomonas</taxon>
    </lineage>
</organism>
<evidence type="ECO:0000256" key="2">
    <source>
        <dbReference type="ARBA" id="ARBA00008784"/>
    </source>
</evidence>
<comment type="similarity">
    <text evidence="2 8">Belongs to the extradiol ring-cleavage dioxygenase family.</text>
</comment>
<dbReference type="PANTHER" id="PTHR21366">
    <property type="entry name" value="GLYOXALASE FAMILY PROTEIN"/>
    <property type="match status" value="1"/>
</dbReference>
<dbReference type="Pfam" id="PF00903">
    <property type="entry name" value="Glyoxalase"/>
    <property type="match status" value="2"/>
</dbReference>
<dbReference type="EC" id="1.13.11.14" evidence="10"/>
<evidence type="ECO:0000259" key="9">
    <source>
        <dbReference type="PROSITE" id="PS51819"/>
    </source>
</evidence>
<comment type="caution">
    <text evidence="10">The sequence shown here is derived from an EMBL/GenBank/DDBJ whole genome shotgun (WGS) entry which is preliminary data.</text>
</comment>
<dbReference type="EC" id="1.13.11.-" evidence="10"/>
<dbReference type="GO" id="GO:0045133">
    <property type="term" value="F:2,3-dihydroxybenzoate 3,4-dioxygenase activity"/>
    <property type="evidence" value="ECO:0007669"/>
    <property type="project" value="UniProtKB-EC"/>
</dbReference>
<dbReference type="PROSITE" id="PS00082">
    <property type="entry name" value="EXTRADIOL_DIOXYGENAS"/>
    <property type="match status" value="1"/>
</dbReference>
<dbReference type="PROSITE" id="PS51819">
    <property type="entry name" value="VOC"/>
    <property type="match status" value="2"/>
</dbReference>
<evidence type="ECO:0000256" key="6">
    <source>
        <dbReference type="ARBA" id="ARBA00023002"/>
    </source>
</evidence>
<evidence type="ECO:0000256" key="1">
    <source>
        <dbReference type="ARBA" id="ARBA00001954"/>
    </source>
</evidence>
<evidence type="ECO:0000256" key="4">
    <source>
        <dbReference type="ARBA" id="ARBA00022797"/>
    </source>
</evidence>
<keyword evidence="5 8" id="KW-0223">Dioxygenase</keyword>
<evidence type="ECO:0000313" key="11">
    <source>
        <dbReference type="Proteomes" id="UP000727456"/>
    </source>
</evidence>
<feature type="domain" description="VOC" evidence="9">
    <location>
        <begin position="145"/>
        <end position="260"/>
    </location>
</feature>
<gene>
    <name evidence="10" type="ORF">FHS31_002373</name>
</gene>
<evidence type="ECO:0000313" key="10">
    <source>
        <dbReference type="EMBL" id="NIJ08749.1"/>
    </source>
</evidence>
<dbReference type="SUPFAM" id="SSF54593">
    <property type="entry name" value="Glyoxalase/Bleomycin resistance protein/Dihydroxybiphenyl dioxygenase"/>
    <property type="match status" value="2"/>
</dbReference>
<keyword evidence="4 8" id="KW-0058">Aromatic hydrocarbons catabolism</keyword>
<proteinExistence type="inferred from homology"/>
<evidence type="ECO:0000256" key="7">
    <source>
        <dbReference type="ARBA" id="ARBA00023004"/>
    </source>
</evidence>
<reference evidence="10 11" key="1">
    <citation type="submission" date="2020-03" db="EMBL/GenBank/DDBJ databases">
        <title>Genomic Encyclopedia of Type Strains, Phase III (KMG-III): the genomes of soil and plant-associated and newly described type strains.</title>
        <authorList>
            <person name="Whitman W."/>
        </authorList>
    </citation>
    <scope>NUCLEOTIDE SEQUENCE [LARGE SCALE GENOMIC DNA]</scope>
    <source>
        <strain evidence="10 11">CECT 8804</strain>
    </source>
</reference>
<keyword evidence="3" id="KW-0479">Metal-binding</keyword>
<comment type="cofactor">
    <cofactor evidence="1 8">
        <name>Fe(2+)</name>
        <dbReference type="ChEBI" id="CHEBI:29033"/>
    </cofactor>
</comment>
<dbReference type="Gene3D" id="3.10.180.10">
    <property type="entry name" value="2,3-Dihydroxybiphenyl 1,2-Dioxygenase, domain 1"/>
    <property type="match status" value="2"/>
</dbReference>
<sequence>MMDGPALRYSKLGYVSLNVTDVTRSRNFYEKILGLEFNGLGSDGEVFLRCSADHHNIVLHPSPRAGLRRLAWQMESERDIDRIVEIARAWQFPVKEVSAAECEDLGQGRTIRFTEPLTSAHMEYYCRRRDQDTMAFEPTVAKIQRLGHVVLRTPDYKRAVGFFRDVLNFPISDTIDGRTTFMRCFPNPFHHSLGIGLGPNRALHHVNFMVSDIDDIGRAFWRMQKNDVPIVFGPGRHPPSDSIFLYFTDPDGITCEYSFGMEEFPEINARPPRLLEPIPSSIDDWDCPPPRFNPVDIASEELILVSEVPTN</sequence>
<keyword evidence="6 8" id="KW-0560">Oxidoreductase</keyword>
<evidence type="ECO:0000256" key="3">
    <source>
        <dbReference type="ARBA" id="ARBA00022723"/>
    </source>
</evidence>
<evidence type="ECO:0000256" key="5">
    <source>
        <dbReference type="ARBA" id="ARBA00022964"/>
    </source>
</evidence>
<dbReference type="PANTHER" id="PTHR21366:SF14">
    <property type="entry name" value="GLYOXALASE DOMAIN-CONTAINING PROTEIN 5"/>
    <property type="match status" value="1"/>
</dbReference>
<name>A0ABX0TX62_9SPHN</name>
<dbReference type="InterPro" id="IPR000486">
    <property type="entry name" value="Xdiol_ring_cleave_dOase_1/2"/>
</dbReference>
<feature type="domain" description="VOC" evidence="9">
    <location>
        <begin position="11"/>
        <end position="127"/>
    </location>
</feature>